<dbReference type="PANTHER" id="PTHR33371">
    <property type="entry name" value="INTERMEMBRANE PHOSPHOLIPID TRANSPORT SYSTEM BINDING PROTEIN MLAD-RELATED"/>
    <property type="match status" value="1"/>
</dbReference>
<dbReference type="InterPro" id="IPR005693">
    <property type="entry name" value="Mce"/>
</dbReference>
<evidence type="ECO:0000313" key="5">
    <source>
        <dbReference type="Proteomes" id="UP001515100"/>
    </source>
</evidence>
<proteinExistence type="predicted"/>
<organism evidence="4 5">
    <name type="scientific">Aeromicrobium fastidiosum</name>
    <dbReference type="NCBI Taxonomy" id="52699"/>
    <lineage>
        <taxon>Bacteria</taxon>
        <taxon>Bacillati</taxon>
        <taxon>Actinomycetota</taxon>
        <taxon>Actinomycetes</taxon>
        <taxon>Propionibacteriales</taxon>
        <taxon>Nocardioidaceae</taxon>
        <taxon>Aeromicrobium</taxon>
    </lineage>
</organism>
<dbReference type="EMBL" id="SDPP02000001">
    <property type="protein sequence ID" value="KAA1380129.1"/>
    <property type="molecule type" value="Genomic_DNA"/>
</dbReference>
<evidence type="ECO:0000313" key="4">
    <source>
        <dbReference type="EMBL" id="KAA1380129.1"/>
    </source>
</evidence>
<evidence type="ECO:0000259" key="2">
    <source>
        <dbReference type="Pfam" id="PF02470"/>
    </source>
</evidence>
<dbReference type="NCBIfam" id="TIGR00996">
    <property type="entry name" value="Mtu_fam_mce"/>
    <property type="match status" value="1"/>
</dbReference>
<evidence type="ECO:0000259" key="3">
    <source>
        <dbReference type="Pfam" id="PF11887"/>
    </source>
</evidence>
<dbReference type="Pfam" id="PF02470">
    <property type="entry name" value="MlaD"/>
    <property type="match status" value="1"/>
</dbReference>
<keyword evidence="5" id="KW-1185">Reference proteome</keyword>
<dbReference type="Pfam" id="PF11887">
    <property type="entry name" value="Mce4_CUP1"/>
    <property type="match status" value="1"/>
</dbReference>
<dbReference type="PANTHER" id="PTHR33371:SF18">
    <property type="entry name" value="MCE-FAMILY PROTEIN MCE3C"/>
    <property type="match status" value="1"/>
</dbReference>
<dbReference type="InterPro" id="IPR024516">
    <property type="entry name" value="Mce_C"/>
</dbReference>
<accession>A0A641AQC1</accession>
<dbReference type="AlphaFoldDB" id="A0A641AQC1"/>
<keyword evidence="1" id="KW-0472">Membrane</keyword>
<dbReference type="GO" id="GO:0005576">
    <property type="term" value="C:extracellular region"/>
    <property type="evidence" value="ECO:0007669"/>
    <property type="project" value="TreeGrafter"/>
</dbReference>
<sequence>MTKTYPTAFAERNKIVIAIVGLLALALIFMITFNAAALPVIGGGKVYSAQFKEAGGLKEGNEVRVAGVKVGKVTDISLDGTVVTVKFRAKVDRMGDQTSAAVKVKTMLGQKFLAVDPLGSKQLSGPIPIDRTTTPYDVNEAFSDLSDSIETIDTDQLEASFTALSDAFRNTPDSVRTMVTGLTDLSRTISSRDDELTRLLASTNTVSKTLKDRNAEFAKIITDGSSLLDELEQRRDTVSKMLDGTARLGVQLRGLVKDNEKALKPALAKLDDVSRILQDNQDNLDAALKRLGPYYRVLTSAMGNGNWIDSYVCGLFGPDKRPLLENDVARNCAPAKGGGR</sequence>
<feature type="domain" description="Mammalian cell entry C-terminal" evidence="3">
    <location>
        <begin position="127"/>
        <end position="306"/>
    </location>
</feature>
<dbReference type="InterPro" id="IPR052336">
    <property type="entry name" value="MlaD_Phospholipid_Transporter"/>
</dbReference>
<feature type="transmembrane region" description="Helical" evidence="1">
    <location>
        <begin position="15"/>
        <end position="42"/>
    </location>
</feature>
<evidence type="ECO:0000256" key="1">
    <source>
        <dbReference type="SAM" id="Phobius"/>
    </source>
</evidence>
<keyword evidence="1" id="KW-0812">Transmembrane</keyword>
<protein>
    <submittedName>
        <fullName evidence="4">MCE family protein</fullName>
    </submittedName>
</protein>
<gene>
    <name evidence="4" type="ORF">ESP62_002695</name>
</gene>
<reference evidence="4" key="1">
    <citation type="submission" date="2019-09" db="EMBL/GenBank/DDBJ databases">
        <authorList>
            <person name="Li J."/>
        </authorList>
    </citation>
    <scope>NUCLEOTIDE SEQUENCE [LARGE SCALE GENOMIC DNA]</scope>
    <source>
        <strain evidence="4">NRBC 14897</strain>
    </source>
</reference>
<keyword evidence="1" id="KW-1133">Transmembrane helix</keyword>
<dbReference type="OrthoDB" id="5241191at2"/>
<name>A0A641AQC1_9ACTN</name>
<dbReference type="PRINTS" id="PR01782">
    <property type="entry name" value="MCEVIRFACTOR"/>
</dbReference>
<feature type="domain" description="Mce/MlaD" evidence="2">
    <location>
        <begin position="44"/>
        <end position="117"/>
    </location>
</feature>
<dbReference type="InterPro" id="IPR003399">
    <property type="entry name" value="Mce/MlaD"/>
</dbReference>
<dbReference type="RefSeq" id="WP_129180297.1">
    <property type="nucleotide sequence ID" value="NZ_JAGIOG010000001.1"/>
</dbReference>
<dbReference type="Proteomes" id="UP001515100">
    <property type="component" value="Unassembled WGS sequence"/>
</dbReference>
<comment type="caution">
    <text evidence="4">The sequence shown here is derived from an EMBL/GenBank/DDBJ whole genome shotgun (WGS) entry which is preliminary data.</text>
</comment>